<keyword evidence="1" id="KW-0802">TPR repeat</keyword>
<dbReference type="CDD" id="cd22231">
    <property type="entry name" value="RHH_NikR_HicB-like"/>
    <property type="match status" value="1"/>
</dbReference>
<dbReference type="SUPFAM" id="SSF47598">
    <property type="entry name" value="Ribbon-helix-helix"/>
    <property type="match status" value="1"/>
</dbReference>
<dbReference type="InterPro" id="IPR013321">
    <property type="entry name" value="Arc_rbn_hlx_hlx"/>
</dbReference>
<dbReference type="InterPro" id="IPR011990">
    <property type="entry name" value="TPR-like_helical_dom_sf"/>
</dbReference>
<evidence type="ECO:0000259" key="2">
    <source>
        <dbReference type="Pfam" id="PF01402"/>
    </source>
</evidence>
<evidence type="ECO:0000313" key="3">
    <source>
        <dbReference type="EMBL" id="KKS12814.1"/>
    </source>
</evidence>
<dbReference type="GO" id="GO:0006355">
    <property type="term" value="P:regulation of DNA-templated transcription"/>
    <property type="evidence" value="ECO:0007669"/>
    <property type="project" value="InterPro"/>
</dbReference>
<feature type="repeat" description="TPR" evidence="1">
    <location>
        <begin position="136"/>
        <end position="169"/>
    </location>
</feature>
<dbReference type="InterPro" id="IPR002145">
    <property type="entry name" value="CopG"/>
</dbReference>
<dbReference type="InterPro" id="IPR010985">
    <property type="entry name" value="Ribbon_hlx_hlx"/>
</dbReference>
<dbReference type="Gene3D" id="1.25.40.10">
    <property type="entry name" value="Tetratricopeptide repeat domain"/>
    <property type="match status" value="1"/>
</dbReference>
<dbReference type="InterPro" id="IPR019734">
    <property type="entry name" value="TPR_rpt"/>
</dbReference>
<dbReference type="Gene3D" id="1.10.1220.10">
    <property type="entry name" value="Met repressor-like"/>
    <property type="match status" value="1"/>
</dbReference>
<dbReference type="EMBL" id="LCBN01000040">
    <property type="protein sequence ID" value="KKS12814.1"/>
    <property type="molecule type" value="Genomic_DNA"/>
</dbReference>
<dbReference type="AlphaFoldDB" id="A0A0G0WIT1"/>
<reference evidence="3 4" key="1">
    <citation type="journal article" date="2015" name="Nature">
        <title>rRNA introns, odd ribosomes, and small enigmatic genomes across a large radiation of phyla.</title>
        <authorList>
            <person name="Brown C.T."/>
            <person name="Hug L.A."/>
            <person name="Thomas B.C."/>
            <person name="Sharon I."/>
            <person name="Castelle C.J."/>
            <person name="Singh A."/>
            <person name="Wilkins M.J."/>
            <person name="Williams K.H."/>
            <person name="Banfield J.F."/>
        </authorList>
    </citation>
    <scope>NUCLEOTIDE SEQUENCE [LARGE SCALE GENOMIC DNA]</scope>
</reference>
<dbReference type="SUPFAM" id="SSF48452">
    <property type="entry name" value="TPR-like"/>
    <property type="match status" value="1"/>
</dbReference>
<gene>
    <name evidence="3" type="ORF">UU67_C0040G0003</name>
</gene>
<sequence>MKAKTKAFNIVLPQELVDKVDSVAKKEYLNRSELIREALKSYLNEASEGRKIHGHAAVARESGDFVTALKFTDEAMAAYEKDRDMLGFAEVQGDRFLTLNHLYQKTGDRAYLVLAKHAASSAVEIAESSGDKTALALPYFNLAKAQQEFGEQKEAVESFRKALENLVKNPPAEHMADKRPAMVADFKNRLAVAEYKNGDKFALIRAEQAAEELEKNPDISDYNQNVWLSGAHMRIAEMLKKDNPDKAKKHLAEAKKIIDSDPRLTLRLAQWQKLAQEI</sequence>
<accession>A0A0G0WIT1</accession>
<evidence type="ECO:0000256" key="1">
    <source>
        <dbReference type="PROSITE-ProRule" id="PRU00339"/>
    </source>
</evidence>
<organism evidence="3 4">
    <name type="scientific">Candidatus Daviesbacteria bacterium GW2011_GWB1_41_5</name>
    <dbReference type="NCBI Taxonomy" id="1618429"/>
    <lineage>
        <taxon>Bacteria</taxon>
        <taxon>Candidatus Daviesiibacteriota</taxon>
    </lineage>
</organism>
<evidence type="ECO:0000313" key="4">
    <source>
        <dbReference type="Proteomes" id="UP000034753"/>
    </source>
</evidence>
<feature type="domain" description="Ribbon-helix-helix protein CopG" evidence="2">
    <location>
        <begin position="7"/>
        <end position="45"/>
    </location>
</feature>
<dbReference type="PROSITE" id="PS50005">
    <property type="entry name" value="TPR"/>
    <property type="match status" value="1"/>
</dbReference>
<name>A0A0G0WIT1_9BACT</name>
<dbReference type="Pfam" id="PF01402">
    <property type="entry name" value="RHH_1"/>
    <property type="match status" value="1"/>
</dbReference>
<protein>
    <recommendedName>
        <fullName evidence="2">Ribbon-helix-helix protein CopG domain-containing protein</fullName>
    </recommendedName>
</protein>
<comment type="caution">
    <text evidence="3">The sequence shown here is derived from an EMBL/GenBank/DDBJ whole genome shotgun (WGS) entry which is preliminary data.</text>
</comment>
<dbReference type="Proteomes" id="UP000034753">
    <property type="component" value="Unassembled WGS sequence"/>
</dbReference>
<proteinExistence type="predicted"/>